<evidence type="ECO:0000313" key="17">
    <source>
        <dbReference type="Proteomes" id="UP000494106"/>
    </source>
</evidence>
<evidence type="ECO:0000256" key="1">
    <source>
        <dbReference type="ARBA" id="ARBA00004123"/>
    </source>
</evidence>
<dbReference type="InterPro" id="IPR036236">
    <property type="entry name" value="Znf_C2H2_sf"/>
</dbReference>
<dbReference type="SMART" id="SM00355">
    <property type="entry name" value="ZnF_C2H2"/>
    <property type="match status" value="11"/>
</dbReference>
<dbReference type="Proteomes" id="UP000494256">
    <property type="component" value="Unassembled WGS sequence"/>
</dbReference>
<keyword evidence="5 11" id="KW-0863">Zinc-finger</keyword>
<dbReference type="Pfam" id="PF13894">
    <property type="entry name" value="zf-C2H2_4"/>
    <property type="match status" value="1"/>
</dbReference>
<feature type="domain" description="C2H2-type" evidence="13">
    <location>
        <begin position="296"/>
        <end position="323"/>
    </location>
</feature>
<dbReference type="FunFam" id="3.30.160.60:FF:001506">
    <property type="entry name" value="Zinc finger protein"/>
    <property type="match status" value="1"/>
</dbReference>
<evidence type="ECO:0000256" key="12">
    <source>
        <dbReference type="PROSITE-ProRule" id="PRU01263"/>
    </source>
</evidence>
<gene>
    <name evidence="16" type="ORF">APLA_LOCUS11973</name>
    <name evidence="15" type="ORF">APLA_LOCUS1809</name>
</gene>
<dbReference type="OrthoDB" id="8922241at2759"/>
<evidence type="ECO:0000259" key="14">
    <source>
        <dbReference type="PROSITE" id="PS51915"/>
    </source>
</evidence>
<organism evidence="15 17">
    <name type="scientific">Arctia plantaginis</name>
    <name type="common">Wood tiger moth</name>
    <name type="synonym">Phalaena plantaginis</name>
    <dbReference type="NCBI Taxonomy" id="874455"/>
    <lineage>
        <taxon>Eukaryota</taxon>
        <taxon>Metazoa</taxon>
        <taxon>Ecdysozoa</taxon>
        <taxon>Arthropoda</taxon>
        <taxon>Hexapoda</taxon>
        <taxon>Insecta</taxon>
        <taxon>Pterygota</taxon>
        <taxon>Neoptera</taxon>
        <taxon>Endopterygota</taxon>
        <taxon>Lepidoptera</taxon>
        <taxon>Glossata</taxon>
        <taxon>Ditrysia</taxon>
        <taxon>Noctuoidea</taxon>
        <taxon>Erebidae</taxon>
        <taxon>Arctiinae</taxon>
        <taxon>Arctia</taxon>
    </lineage>
</organism>
<dbReference type="PANTHER" id="PTHR24379:SF121">
    <property type="entry name" value="C2H2-TYPE DOMAIN-CONTAINING PROTEIN"/>
    <property type="match status" value="1"/>
</dbReference>
<evidence type="ECO:0000256" key="9">
    <source>
        <dbReference type="ARBA" id="ARBA00023163"/>
    </source>
</evidence>
<dbReference type="PANTHER" id="PTHR24379">
    <property type="entry name" value="KRAB AND ZINC FINGER DOMAIN-CONTAINING"/>
    <property type="match status" value="1"/>
</dbReference>
<name>A0A8S0YUV9_ARCPL</name>
<dbReference type="EMBL" id="CADEBD010000337">
    <property type="protein sequence ID" value="CAB3247514.1"/>
    <property type="molecule type" value="Genomic_DNA"/>
</dbReference>
<dbReference type="EMBL" id="CADEBC010000135">
    <property type="protein sequence ID" value="CAB3223786.1"/>
    <property type="molecule type" value="Genomic_DNA"/>
</dbReference>
<dbReference type="GO" id="GO:0003677">
    <property type="term" value="F:DNA binding"/>
    <property type="evidence" value="ECO:0007669"/>
    <property type="project" value="UniProtKB-KW"/>
</dbReference>
<feature type="domain" description="C2H2-type" evidence="13">
    <location>
        <begin position="183"/>
        <end position="210"/>
    </location>
</feature>
<feature type="domain" description="C2H2-type" evidence="13">
    <location>
        <begin position="237"/>
        <end position="267"/>
    </location>
</feature>
<dbReference type="Pfam" id="PF00096">
    <property type="entry name" value="zf-C2H2"/>
    <property type="match status" value="2"/>
</dbReference>
<keyword evidence="17" id="KW-1185">Reference proteome</keyword>
<feature type="domain" description="C2H2-type" evidence="13">
    <location>
        <begin position="433"/>
        <end position="460"/>
    </location>
</feature>
<dbReference type="PROSITE" id="PS51915">
    <property type="entry name" value="ZAD"/>
    <property type="match status" value="1"/>
</dbReference>
<evidence type="ECO:0000256" key="5">
    <source>
        <dbReference type="ARBA" id="ARBA00022771"/>
    </source>
</evidence>
<dbReference type="InterPro" id="IPR012934">
    <property type="entry name" value="Znf_AD"/>
</dbReference>
<comment type="subcellular location">
    <subcellularLocation>
        <location evidence="1">Nucleus</location>
    </subcellularLocation>
</comment>
<evidence type="ECO:0000256" key="4">
    <source>
        <dbReference type="ARBA" id="ARBA00022737"/>
    </source>
</evidence>
<comment type="similarity">
    <text evidence="2">Belongs to the krueppel C2H2-type zinc-finger protein family.</text>
</comment>
<feature type="binding site" evidence="12">
    <location>
        <position position="4"/>
    </location>
    <ligand>
        <name>Zn(2+)</name>
        <dbReference type="ChEBI" id="CHEBI:29105"/>
    </ligand>
</feature>
<dbReference type="SUPFAM" id="SSF57716">
    <property type="entry name" value="Glucocorticoid receptor-like (DNA-binding domain)"/>
    <property type="match status" value="1"/>
</dbReference>
<keyword evidence="6 12" id="KW-0862">Zinc</keyword>
<dbReference type="GO" id="GO:0005634">
    <property type="term" value="C:nucleus"/>
    <property type="evidence" value="ECO:0007669"/>
    <property type="project" value="UniProtKB-SubCell"/>
</dbReference>
<evidence type="ECO:0000256" key="7">
    <source>
        <dbReference type="ARBA" id="ARBA00023015"/>
    </source>
</evidence>
<evidence type="ECO:0000256" key="8">
    <source>
        <dbReference type="ARBA" id="ARBA00023125"/>
    </source>
</evidence>
<feature type="domain" description="C2H2-type" evidence="13">
    <location>
        <begin position="324"/>
        <end position="352"/>
    </location>
</feature>
<feature type="binding site" evidence="12">
    <location>
        <position position="44"/>
    </location>
    <ligand>
        <name>Zn(2+)</name>
        <dbReference type="ChEBI" id="CHEBI:29105"/>
    </ligand>
</feature>
<evidence type="ECO:0000256" key="2">
    <source>
        <dbReference type="ARBA" id="ARBA00006991"/>
    </source>
</evidence>
<feature type="domain" description="ZAD" evidence="14">
    <location>
        <begin position="2"/>
        <end position="71"/>
    </location>
</feature>
<sequence length="505" mass="58569">MEMCRVCLSTEKGMQPLNEAFVIQYNLLTSLNISIMDGMPQYACETCLETVKYFKEFRDKSIASEATLRKIIFHNLKSEERNIEPKFEAQQKENLETNEDGVQKFIKIEIKKENEADSDIAADNFDATFVEYEGSVSHLVKDEDEIEKLKDVQLKKLKKSKHKRKQKKKEFKSIEKTDLAEDWICGICPKAFKEKNDWKEHLDVHKDDRQCGLCKEKSNSLSQLLAHRLTHVPPKQHKCHICNKRYKSCLYLEHHYRISHIHHDNPEVTCNICSSSFVTPKKLSSHIYHVHSSTRYYCDVCSKGFPCKTNLKSHIKQHNVIKAYVCDLCGFSCNYNSGLKDHKVRKHSQQKLNCKNCTRAFPSQEEFENHKCKEKLTICTICGLQLTGNSRMSRHMARHTTVGKYECDRCPAKFKSSSGLTAHKNRHDGNRTKQCEFCPAKFYTDTVLTKHRRTHTGEKPYVCKICSKGFTGNYNLKVHMKVHGEYLIVKKSNEPDLSNIKNIAK</sequence>
<dbReference type="Proteomes" id="UP000494106">
    <property type="component" value="Unassembled WGS sequence"/>
</dbReference>
<dbReference type="PROSITE" id="PS00028">
    <property type="entry name" value="ZINC_FINGER_C2H2_1"/>
    <property type="match status" value="8"/>
</dbReference>
<evidence type="ECO:0000256" key="11">
    <source>
        <dbReference type="PROSITE-ProRule" id="PRU00042"/>
    </source>
</evidence>
<evidence type="ECO:0000313" key="18">
    <source>
        <dbReference type="Proteomes" id="UP000494256"/>
    </source>
</evidence>
<feature type="binding site" evidence="12">
    <location>
        <position position="7"/>
    </location>
    <ligand>
        <name>Zn(2+)</name>
        <dbReference type="ChEBI" id="CHEBI:29105"/>
    </ligand>
</feature>
<accession>A0A8S0YUV9</accession>
<evidence type="ECO:0000256" key="6">
    <source>
        <dbReference type="ARBA" id="ARBA00022833"/>
    </source>
</evidence>
<feature type="domain" description="C2H2-type" evidence="13">
    <location>
        <begin position="461"/>
        <end position="483"/>
    </location>
</feature>
<keyword evidence="8" id="KW-0238">DNA-binding</keyword>
<dbReference type="PROSITE" id="PS50157">
    <property type="entry name" value="ZINC_FINGER_C2H2_2"/>
    <property type="match status" value="8"/>
</dbReference>
<dbReference type="SUPFAM" id="SSF57667">
    <property type="entry name" value="beta-beta-alpha zinc fingers"/>
    <property type="match status" value="4"/>
</dbReference>
<evidence type="ECO:0000259" key="13">
    <source>
        <dbReference type="PROSITE" id="PS50157"/>
    </source>
</evidence>
<reference evidence="17 18" key="1">
    <citation type="submission" date="2020-04" db="EMBL/GenBank/DDBJ databases">
        <authorList>
            <person name="Wallbank WR R."/>
            <person name="Pardo Diaz C."/>
            <person name="Kozak K."/>
            <person name="Martin S."/>
            <person name="Jiggins C."/>
            <person name="Moest M."/>
            <person name="Warren A I."/>
            <person name="Byers J.R.P. K."/>
            <person name="Montejo-Kovacevich G."/>
            <person name="Yen C E."/>
        </authorList>
    </citation>
    <scope>NUCLEOTIDE SEQUENCE [LARGE SCALE GENOMIC DNA]</scope>
</reference>
<keyword evidence="4" id="KW-0677">Repeat</keyword>
<feature type="binding site" evidence="12">
    <location>
        <position position="47"/>
    </location>
    <ligand>
        <name>Zn(2+)</name>
        <dbReference type="ChEBI" id="CHEBI:29105"/>
    </ligand>
</feature>
<dbReference type="Pfam" id="PF07776">
    <property type="entry name" value="zf-AD"/>
    <property type="match status" value="1"/>
</dbReference>
<comment type="caution">
    <text evidence="15">The sequence shown here is derived from an EMBL/GenBank/DDBJ whole genome shotgun (WGS) entry which is preliminary data.</text>
</comment>
<feature type="domain" description="C2H2-type" evidence="13">
    <location>
        <begin position="405"/>
        <end position="432"/>
    </location>
</feature>
<keyword evidence="3 12" id="KW-0479">Metal-binding</keyword>
<keyword evidence="9" id="KW-0804">Transcription</keyword>
<keyword evidence="10" id="KW-0539">Nucleus</keyword>
<dbReference type="AlphaFoldDB" id="A0A8S0YUV9"/>
<evidence type="ECO:0000313" key="15">
    <source>
        <dbReference type="EMBL" id="CAB3223786.1"/>
    </source>
</evidence>
<proteinExistence type="inferred from homology"/>
<evidence type="ECO:0000313" key="16">
    <source>
        <dbReference type="EMBL" id="CAB3247514.1"/>
    </source>
</evidence>
<feature type="domain" description="C2H2-type" evidence="13">
    <location>
        <begin position="268"/>
        <end position="296"/>
    </location>
</feature>
<protein>
    <submittedName>
        <fullName evidence="15">Uncharacterized protein</fullName>
    </submittedName>
</protein>
<dbReference type="SMART" id="SM00868">
    <property type="entry name" value="zf-AD"/>
    <property type="match status" value="1"/>
</dbReference>
<dbReference type="Gene3D" id="3.30.160.60">
    <property type="entry name" value="Classic Zinc Finger"/>
    <property type="match status" value="6"/>
</dbReference>
<dbReference type="GO" id="GO:0008270">
    <property type="term" value="F:zinc ion binding"/>
    <property type="evidence" value="ECO:0007669"/>
    <property type="project" value="UniProtKB-UniRule"/>
</dbReference>
<evidence type="ECO:0000256" key="10">
    <source>
        <dbReference type="ARBA" id="ARBA00023242"/>
    </source>
</evidence>
<evidence type="ECO:0000256" key="3">
    <source>
        <dbReference type="ARBA" id="ARBA00022723"/>
    </source>
</evidence>
<dbReference type="InterPro" id="IPR013087">
    <property type="entry name" value="Znf_C2H2_type"/>
</dbReference>
<keyword evidence="7" id="KW-0805">Transcription regulation</keyword>